<evidence type="ECO:0000313" key="2">
    <source>
        <dbReference type="EMBL" id="QPL13904.1"/>
    </source>
</evidence>
<evidence type="ECO:0000259" key="1">
    <source>
        <dbReference type="Pfam" id="PF13529"/>
    </source>
</evidence>
<accession>A0A7T0M0Q8</accession>
<gene>
    <name evidence="2" type="primary">29</name>
    <name evidence="2" type="ORF">SEA_NANCYRAE_29</name>
</gene>
<keyword evidence="2" id="KW-0378">Hydrolase</keyword>
<keyword evidence="2" id="KW-0645">Protease</keyword>
<reference evidence="2 3" key="1">
    <citation type="submission" date="2020-11" db="EMBL/GenBank/DDBJ databases">
        <authorList>
            <person name="Abousaab L.D."/>
            <person name="Angerer C.H."/>
            <person name="Atreya S.N."/>
            <person name="Bash H.O."/>
            <person name="Behrendt M.A."/>
            <person name="Benton N."/>
            <person name="Bhagat J."/>
            <person name="Bittner R.A."/>
            <person name="Bolinas C."/>
            <person name="Bosco I."/>
            <person name="Carpio A."/>
            <person name="Cook R.I."/>
            <person name="DeCataldo M.K."/>
            <person name="Dhanda R."/>
            <person name="Dickinson G."/>
            <person name="Dudash L.N."/>
            <person name="Elekwachi K.C."/>
            <person name="Fan M.G."/>
            <person name="Fentis K."/>
            <person name="Forney D.L."/>
            <person name="George J.C."/>
            <person name="Glacken O."/>
            <person name="Graham J.A."/>
            <person name="Han E."/>
            <person name="Harvey J.B."/>
            <person name="Henry B.M."/>
            <person name="Huang C."/>
            <person name="Huntley K.R."/>
            <person name="Jacoby M.W."/>
            <person name="Kern B.T."/>
            <person name="Kline H.G."/>
            <person name="Lontz A.J."/>
            <person name="Mason J.M."/>
            <person name="McCormick K.M."/>
            <person name="McHugh K."/>
            <person name="McMahon B.G."/>
            <person name="Miklos A."/>
            <person name="Miller A.D."/>
            <person name="Mynatt C."/>
            <person name="Nafaa O.S."/>
            <person name="Nieves L.E."/>
            <person name="Odeniyi O."/>
            <person name="Oppenheimer K.G."/>
            <person name="Paras I."/>
            <person name="Patel A.D."/>
            <person name="Patel N.S."/>
            <person name="Person P.M."/>
            <person name="Qadri A.M."/>
            <person name="Riar A.K."/>
            <person name="Rivera-Hoelzle M."/>
            <person name="Rossman J."/>
            <person name="Rupik A.R."/>
            <person name="Sampath S."/>
            <person name="Schellinger E.D."/>
            <person name="Schultz E."/>
            <person name="Sen R.E."/>
            <person name="Sessock A.J."/>
            <person name="Slomiak T."/>
            <person name="Somayajula M."/>
            <person name="Sriram A."/>
            <person name="Starr K.R."/>
            <person name="Stewart S.G."/>
            <person name="Stojkov D."/>
            <person name="Swartz C.S."/>
            <person name="Tobon L.A."/>
            <person name="Uchechi U."/>
            <person name="Wu Y."/>
            <person name="Zidonis A."/>
            <person name="Butela K.A."/>
            <person name="Hammer B.W."/>
            <person name="Robertson J.A."/>
            <person name="Warner M.H."/>
            <person name="Garlena R.A."/>
            <person name="Russell D.A."/>
            <person name="Pope W.H."/>
            <person name="Jacobs-Sera D."/>
            <person name="Hatfull G.F."/>
        </authorList>
    </citation>
    <scope>NUCLEOTIDE SEQUENCE [LARGE SCALE GENOMIC DNA]</scope>
</reference>
<dbReference type="GO" id="GO:0006508">
    <property type="term" value="P:proteolysis"/>
    <property type="evidence" value="ECO:0007669"/>
    <property type="project" value="UniProtKB-KW"/>
</dbReference>
<organism evidence="2 3">
    <name type="scientific">Gordonia phage NancyRae</name>
    <dbReference type="NCBI Taxonomy" id="2793698"/>
    <lineage>
        <taxon>Viruses</taxon>
        <taxon>Duplodnaviria</taxon>
        <taxon>Heunggongvirae</taxon>
        <taxon>Uroviricota</taxon>
        <taxon>Caudoviricetes</taxon>
        <taxon>Betterkatzvirus</taxon>
        <taxon>Betterkatzvirus betterkatz</taxon>
    </lineage>
</organism>
<dbReference type="Proteomes" id="UP000594823">
    <property type="component" value="Segment"/>
</dbReference>
<dbReference type="GO" id="GO:0008233">
    <property type="term" value="F:peptidase activity"/>
    <property type="evidence" value="ECO:0007669"/>
    <property type="project" value="UniProtKB-KW"/>
</dbReference>
<dbReference type="EMBL" id="MW291015">
    <property type="protein sequence ID" value="QPL13904.1"/>
    <property type="molecule type" value="Genomic_DNA"/>
</dbReference>
<feature type="domain" description="Peptidase C39-like" evidence="1">
    <location>
        <begin position="13"/>
        <end position="168"/>
    </location>
</feature>
<protein>
    <submittedName>
        <fullName evidence="2">Lysin A, protease C39 domain</fullName>
    </submittedName>
</protein>
<dbReference type="Pfam" id="PF13529">
    <property type="entry name" value="Peptidase_C39_2"/>
    <property type="match status" value="1"/>
</dbReference>
<evidence type="ECO:0000313" key="3">
    <source>
        <dbReference type="Proteomes" id="UP000594823"/>
    </source>
</evidence>
<dbReference type="InterPro" id="IPR039564">
    <property type="entry name" value="Peptidase_C39-like"/>
</dbReference>
<sequence>MTEKVLNYDRAVVPQETGWWCGPASTQVVLNGLGVRKAERDLMLEIEALEGNVRGGKPFDDQDGTDHIRQIAAVLNKHAPAGKWAVVEMPNDPPTAAQVEKLWSHIVASIDAGFGGVANIVAPVTNQPKAVAPSTISPNYGRSTIWHYFPWMGYGGVGKGRRVWIPDPGFPPHGYWLSLDQLATLIPPKGYAYSTAEAKAPAAGDALGPLTAAEQRELLDGVRYIRDQLGPNLAQWSASSSLGVTPKGAENTLRDGLAELRRLANAIGSKVGA</sequence>
<name>A0A7T0M0Q8_9CAUD</name>
<proteinExistence type="predicted"/>